<protein>
    <submittedName>
        <fullName evidence="1">Uncharacterized protein</fullName>
    </submittedName>
</protein>
<proteinExistence type="predicted"/>
<dbReference type="EMBL" id="VTFH01000001">
    <property type="protein sequence ID" value="KAA8561854.1"/>
    <property type="molecule type" value="Genomic_DNA"/>
</dbReference>
<accession>A0A5M9IYI2</accession>
<reference evidence="1 2" key="1">
    <citation type="journal article" date="2018" name="Plant Biotechnol. Rep.">
        <title>Diversity and antifungal activity of endophytic bacteria associated with Panax ginseng seedlings.</title>
        <authorList>
            <person name="Park J.M."/>
            <person name="Hong C.E."/>
            <person name="Jo S.H."/>
        </authorList>
    </citation>
    <scope>NUCLEOTIDE SEQUENCE [LARGE SCALE GENOMIC DNA]</scope>
    <source>
        <strain evidence="1 2">PgKB38</strain>
    </source>
</reference>
<evidence type="ECO:0000313" key="2">
    <source>
        <dbReference type="Proteomes" id="UP000323425"/>
    </source>
</evidence>
<organism evidence="1 2">
    <name type="scientific">Pseudomonas extremaustralis</name>
    <dbReference type="NCBI Taxonomy" id="359110"/>
    <lineage>
        <taxon>Bacteria</taxon>
        <taxon>Pseudomonadati</taxon>
        <taxon>Pseudomonadota</taxon>
        <taxon>Gammaproteobacteria</taxon>
        <taxon>Pseudomonadales</taxon>
        <taxon>Pseudomonadaceae</taxon>
        <taxon>Pseudomonas</taxon>
    </lineage>
</organism>
<dbReference type="AlphaFoldDB" id="A0A5M9IYI2"/>
<dbReference type="Proteomes" id="UP000323425">
    <property type="component" value="Unassembled WGS sequence"/>
</dbReference>
<gene>
    <name evidence="1" type="ORF">FX985_01920</name>
</gene>
<comment type="caution">
    <text evidence="1">The sequence shown here is derived from an EMBL/GenBank/DDBJ whole genome shotgun (WGS) entry which is preliminary data.</text>
</comment>
<name>A0A5M9IYI2_9PSED</name>
<evidence type="ECO:0000313" key="1">
    <source>
        <dbReference type="EMBL" id="KAA8561854.1"/>
    </source>
</evidence>
<sequence>MTCTRPPAFSLLLAGRGGVEEISMVAAASEIILFGKRGSQAWPVAKVSRDPLLGEVLIYVSKNTSARNSMLRRGGASFGVVGSSNAVCALSLATSRRESWIFNSKASSGRNCG</sequence>